<dbReference type="eggNOG" id="COG1508">
    <property type="taxonomic scope" value="Bacteria"/>
</dbReference>
<dbReference type="PROSITE" id="PS00717">
    <property type="entry name" value="SIGMA54_1"/>
    <property type="match status" value="1"/>
</dbReference>
<dbReference type="RefSeq" id="WP_231892672.1">
    <property type="nucleotide sequence ID" value="NZ_CP016830.1"/>
</dbReference>
<reference evidence="14 16" key="2">
    <citation type="submission" date="2017-05" db="EMBL/GenBank/DDBJ databases">
        <authorList>
            <person name="Blom J."/>
        </authorList>
    </citation>
    <scope>NUCLEOTIDE SEQUENCE [LARGE SCALE GENOMIC DNA]</scope>
    <source>
        <strain evidence="14">PD885</strain>
    </source>
</reference>
<dbReference type="AlphaFoldDB" id="A0A1Y6HL78"/>
<dbReference type="Gene3D" id="1.10.10.60">
    <property type="entry name" value="Homeodomain-like"/>
    <property type="match status" value="1"/>
</dbReference>
<evidence type="ECO:0000259" key="12">
    <source>
        <dbReference type="Pfam" id="PF04552"/>
    </source>
</evidence>
<dbReference type="EMBL" id="LT853885">
    <property type="protein sequence ID" value="SMR04117.1"/>
    <property type="molecule type" value="Genomic_DNA"/>
</dbReference>
<gene>
    <name evidence="15" type="primary">rpoN</name>
    <name evidence="14" type="synonym">rpoN_1</name>
    <name evidence="15" type="ORF">PD5205_02827</name>
    <name evidence="14" type="ORF">PD885_01167</name>
</gene>
<evidence type="ECO:0000313" key="15">
    <source>
        <dbReference type="EMBL" id="SMR04117.1"/>
    </source>
</evidence>
<evidence type="ECO:0000256" key="1">
    <source>
        <dbReference type="ARBA" id="ARBA00008798"/>
    </source>
</evidence>
<dbReference type="InterPro" id="IPR000394">
    <property type="entry name" value="RNA_pol_sigma_54"/>
</dbReference>
<evidence type="ECO:0000256" key="8">
    <source>
        <dbReference type="ARBA" id="ARBA00023125"/>
    </source>
</evidence>
<keyword evidence="8 10" id="KW-0238">DNA-binding</keyword>
<evidence type="ECO:0000256" key="10">
    <source>
        <dbReference type="PIRNR" id="PIRNR000774"/>
    </source>
</evidence>
<evidence type="ECO:0000256" key="2">
    <source>
        <dbReference type="ARBA" id="ARBA00019942"/>
    </source>
</evidence>
<keyword evidence="16" id="KW-1185">Reference proteome</keyword>
<dbReference type="PANTHER" id="PTHR32248">
    <property type="entry name" value="RNA POLYMERASE SIGMA-54 FACTOR"/>
    <property type="match status" value="1"/>
</dbReference>
<dbReference type="GO" id="GO:0016779">
    <property type="term" value="F:nucleotidyltransferase activity"/>
    <property type="evidence" value="ECO:0007669"/>
    <property type="project" value="UniProtKB-KW"/>
</dbReference>
<dbReference type="InterPro" id="IPR038709">
    <property type="entry name" value="RpoN_core-bd_sf"/>
</dbReference>
<keyword evidence="9 10" id="KW-0804">Transcription</keyword>
<dbReference type="PANTHER" id="PTHR32248:SF4">
    <property type="entry name" value="RNA POLYMERASE SIGMA-54 FACTOR"/>
    <property type="match status" value="1"/>
</dbReference>
<comment type="function">
    <text evidence="10">Sigma factors are initiation factors that promote the attachment of RNA polymerase to specific initiation sites and are then released.</text>
</comment>
<feature type="region of interest" description="Disordered" evidence="11">
    <location>
        <begin position="44"/>
        <end position="101"/>
    </location>
</feature>
<evidence type="ECO:0000256" key="4">
    <source>
        <dbReference type="ARBA" id="ARBA00022679"/>
    </source>
</evidence>
<evidence type="ECO:0000313" key="14">
    <source>
        <dbReference type="EMBL" id="SMQ98418.1"/>
    </source>
</evidence>
<comment type="similarity">
    <text evidence="1 10">Belongs to the sigma-54 factor family.</text>
</comment>
<dbReference type="InterPro" id="IPR007046">
    <property type="entry name" value="RNA_pol_sigma_54_core-bd"/>
</dbReference>
<evidence type="ECO:0000256" key="3">
    <source>
        <dbReference type="ARBA" id="ARBA00022478"/>
    </source>
</evidence>
<sequence>MTPQLRQAIKLLQMSTTELEAEIAEAVETNPLLEWADEAVHVASDSPAEMASPSSIEGTQRDNAAPVERDDDWSQDELQWTGSGRGGSFDDDESGDAAERVAESETLADHLLWQLHLSPLSPRDRQIGALLIDALDEDGYLREPLSAILETLALGSAVDEAEVLTVLHQIQRFDPVGVGARTLGECLALQLAMLDPVPPGRELALQIVAGPLERLPRSGVAGLAHELKRSTADVEQAVQLVRSLDPRPGKQIGELAQDTYVVPDCVIWRQRGVWRASLAGRAQPKVTIHRGYENLIRICGESDAGYLRGQLQEARWLLKSLEARGETLLRVVRCLLQHQAGFLEFGAQALRPLTLREIAGELGLHESTISRAIARKYVRTPRGTIPLRSFFASGIDTDSGGEASSTAIQAMIRRLIDAENPRKPLSDAKLADLLKTSGVPVARRTVAKYREAMNISASHERVRIA</sequence>
<dbReference type="Gene3D" id="1.10.10.1330">
    <property type="entry name" value="RNA polymerase sigma-54 factor, core-binding domain"/>
    <property type="match status" value="1"/>
</dbReference>
<dbReference type="EMBL" id="LT853882">
    <property type="protein sequence ID" value="SMQ98418.1"/>
    <property type="molecule type" value="Genomic_DNA"/>
</dbReference>
<keyword evidence="3 10" id="KW-0240">DNA-directed RNA polymerase</keyword>
<evidence type="ECO:0000259" key="13">
    <source>
        <dbReference type="Pfam" id="PF04963"/>
    </source>
</evidence>
<keyword evidence="7 10" id="KW-0731">Sigma factor</keyword>
<proteinExistence type="inferred from homology"/>
<dbReference type="STRING" id="48664.BER92_13670"/>
<dbReference type="NCBIfam" id="TIGR02395">
    <property type="entry name" value="rpoN_sigma"/>
    <property type="match status" value="1"/>
</dbReference>
<keyword evidence="5 10" id="KW-0548">Nucleotidyltransferase</keyword>
<dbReference type="Pfam" id="PF04963">
    <property type="entry name" value="Sigma54_CBD"/>
    <property type="match status" value="1"/>
</dbReference>
<feature type="compositionally biased region" description="Polar residues" evidence="11">
    <location>
        <begin position="52"/>
        <end position="62"/>
    </location>
</feature>
<dbReference type="Pfam" id="PF00309">
    <property type="entry name" value="Sigma54_AID"/>
    <property type="match status" value="1"/>
</dbReference>
<evidence type="ECO:0000313" key="16">
    <source>
        <dbReference type="Proteomes" id="UP000195877"/>
    </source>
</evidence>
<dbReference type="GeneID" id="61893580"/>
<organism evidence="15 17">
    <name type="scientific">Xanthomonas fragariae</name>
    <dbReference type="NCBI Taxonomy" id="48664"/>
    <lineage>
        <taxon>Bacteria</taxon>
        <taxon>Pseudomonadati</taxon>
        <taxon>Pseudomonadota</taxon>
        <taxon>Gammaproteobacteria</taxon>
        <taxon>Lysobacterales</taxon>
        <taxon>Lysobacteraceae</taxon>
        <taxon>Xanthomonas</taxon>
    </lineage>
</organism>
<keyword evidence="6 10" id="KW-0805">Transcription regulation</keyword>
<keyword evidence="4 10" id="KW-0808">Transferase</keyword>
<dbReference type="NCBIfam" id="NF004595">
    <property type="entry name" value="PRK05932.1-2"/>
    <property type="match status" value="1"/>
</dbReference>
<protein>
    <recommendedName>
        <fullName evidence="2 10">RNA polymerase sigma-54 factor</fullName>
    </recommendedName>
</protein>
<dbReference type="GO" id="GO:0016987">
    <property type="term" value="F:sigma factor activity"/>
    <property type="evidence" value="ECO:0007669"/>
    <property type="project" value="UniProtKB-KW"/>
</dbReference>
<name>A0A1Y6HL78_9XANT</name>
<dbReference type="Proteomes" id="UP000195953">
    <property type="component" value="Chromosome 1"/>
</dbReference>
<dbReference type="PROSITE" id="PS00718">
    <property type="entry name" value="SIGMA54_2"/>
    <property type="match status" value="1"/>
</dbReference>
<evidence type="ECO:0000313" key="17">
    <source>
        <dbReference type="Proteomes" id="UP000195953"/>
    </source>
</evidence>
<evidence type="ECO:0000256" key="5">
    <source>
        <dbReference type="ARBA" id="ARBA00022695"/>
    </source>
</evidence>
<dbReference type="PRINTS" id="PR00045">
    <property type="entry name" value="SIGMA54FCT"/>
</dbReference>
<evidence type="ECO:0000256" key="11">
    <source>
        <dbReference type="SAM" id="MobiDB-lite"/>
    </source>
</evidence>
<evidence type="ECO:0000256" key="9">
    <source>
        <dbReference type="ARBA" id="ARBA00023163"/>
    </source>
</evidence>
<dbReference type="GO" id="GO:0001216">
    <property type="term" value="F:DNA-binding transcription activator activity"/>
    <property type="evidence" value="ECO:0007669"/>
    <property type="project" value="InterPro"/>
</dbReference>
<dbReference type="NCBIfam" id="NF009118">
    <property type="entry name" value="PRK12469.1"/>
    <property type="match status" value="1"/>
</dbReference>
<feature type="domain" description="RNA polymerase sigma factor 54 DNA-binding" evidence="12">
    <location>
        <begin position="306"/>
        <end position="462"/>
    </location>
</feature>
<dbReference type="Pfam" id="PF04552">
    <property type="entry name" value="Sigma54_DBD"/>
    <property type="match status" value="1"/>
</dbReference>
<dbReference type="Proteomes" id="UP000195877">
    <property type="component" value="Chromosome 1"/>
</dbReference>
<accession>A0A1Y6HL78</accession>
<reference evidence="15 17" key="1">
    <citation type="submission" date="2017-05" db="EMBL/GenBank/DDBJ databases">
        <authorList>
            <person name="Song R."/>
            <person name="Chenine A.L."/>
            <person name="Ruprecht R.M."/>
        </authorList>
    </citation>
    <scope>NUCLEOTIDE SEQUENCE [LARGE SCALE GENOMIC DNA]</scope>
    <source>
        <strain evidence="15">PD5205</strain>
    </source>
</reference>
<feature type="domain" description="RNA polymerase sigma factor 54 core-binding" evidence="13">
    <location>
        <begin position="99"/>
        <end position="292"/>
    </location>
</feature>
<evidence type="ECO:0000256" key="6">
    <source>
        <dbReference type="ARBA" id="ARBA00023015"/>
    </source>
</evidence>
<dbReference type="GO" id="GO:0000428">
    <property type="term" value="C:DNA-directed RNA polymerase complex"/>
    <property type="evidence" value="ECO:0007669"/>
    <property type="project" value="UniProtKB-KW"/>
</dbReference>
<dbReference type="GO" id="GO:0006352">
    <property type="term" value="P:DNA-templated transcription initiation"/>
    <property type="evidence" value="ECO:0007669"/>
    <property type="project" value="InterPro"/>
</dbReference>
<dbReference type="InterPro" id="IPR007634">
    <property type="entry name" value="RNA_pol_sigma_54_DNA-bd"/>
</dbReference>
<evidence type="ECO:0000256" key="7">
    <source>
        <dbReference type="ARBA" id="ARBA00023082"/>
    </source>
</evidence>
<dbReference type="GO" id="GO:0003677">
    <property type="term" value="F:DNA binding"/>
    <property type="evidence" value="ECO:0007669"/>
    <property type="project" value="UniProtKB-KW"/>
</dbReference>
<dbReference type="PROSITE" id="PS50044">
    <property type="entry name" value="SIGMA54_3"/>
    <property type="match status" value="1"/>
</dbReference>
<dbReference type="PIRSF" id="PIRSF000774">
    <property type="entry name" value="RpoN"/>
    <property type="match status" value="1"/>
</dbReference>